<evidence type="ECO:0000256" key="13">
    <source>
        <dbReference type="ARBA" id="ARBA00035852"/>
    </source>
</evidence>
<keyword evidence="26" id="KW-1185">Reference proteome</keyword>
<dbReference type="PANTHER" id="PTHR12418:SF19">
    <property type="entry name" value="ACYL-COENZYME A THIOESTERASE THEM4"/>
    <property type="match status" value="1"/>
</dbReference>
<keyword evidence="5" id="KW-0963">Cytoplasm</keyword>
<organism evidence="25 26">
    <name type="scientific">Desulfofundulus salinus</name>
    <dbReference type="NCBI Taxonomy" id="2419843"/>
    <lineage>
        <taxon>Bacteria</taxon>
        <taxon>Bacillati</taxon>
        <taxon>Bacillota</taxon>
        <taxon>Clostridia</taxon>
        <taxon>Eubacteriales</taxon>
        <taxon>Peptococcaceae</taxon>
        <taxon>Desulfofundulus</taxon>
    </lineage>
</organism>
<evidence type="ECO:0000256" key="16">
    <source>
        <dbReference type="ARBA" id="ARBA00038848"/>
    </source>
</evidence>
<comment type="catalytic activity">
    <reaction evidence="21">
        <text>decanoyl-CoA + H2O = decanoate + CoA + H(+)</text>
        <dbReference type="Rhea" id="RHEA:40059"/>
        <dbReference type="ChEBI" id="CHEBI:15377"/>
        <dbReference type="ChEBI" id="CHEBI:15378"/>
        <dbReference type="ChEBI" id="CHEBI:27689"/>
        <dbReference type="ChEBI" id="CHEBI:57287"/>
        <dbReference type="ChEBI" id="CHEBI:61430"/>
    </reaction>
    <physiologicalReaction direction="left-to-right" evidence="21">
        <dbReference type="Rhea" id="RHEA:40060"/>
    </physiologicalReaction>
</comment>
<dbReference type="Pfam" id="PF03061">
    <property type="entry name" value="4HBT"/>
    <property type="match status" value="1"/>
</dbReference>
<sequence length="141" mass="15445">MKVMYGFSRSDGMCFACSPQNPIGLHLEFSLEGDVCRTTFTAGEEHQGWDGLLHGGLIATLLDEAMAQWLWRRGVAAMTAEMLTRFSHPVPVGVPVTVEAWKVGGKGRLWELSARLILPDGRVAARATARFLTIKEGSLQT</sequence>
<evidence type="ECO:0000256" key="7">
    <source>
        <dbReference type="ARBA" id="ARBA00022801"/>
    </source>
</evidence>
<evidence type="ECO:0000256" key="5">
    <source>
        <dbReference type="ARBA" id="ARBA00022490"/>
    </source>
</evidence>
<keyword evidence="8" id="KW-0276">Fatty acid metabolism</keyword>
<evidence type="ECO:0000256" key="3">
    <source>
        <dbReference type="ARBA" id="ARBA00004632"/>
    </source>
</evidence>
<evidence type="ECO:0000256" key="21">
    <source>
        <dbReference type="ARBA" id="ARBA00047969"/>
    </source>
</evidence>
<accession>A0A494X4E7</accession>
<dbReference type="OrthoDB" id="9792301at2"/>
<evidence type="ECO:0000256" key="2">
    <source>
        <dbReference type="ARBA" id="ARBA00004496"/>
    </source>
</evidence>
<dbReference type="PANTHER" id="PTHR12418">
    <property type="entry name" value="ACYL-COENZYME A THIOESTERASE THEM4"/>
    <property type="match status" value="1"/>
</dbReference>
<comment type="catalytic activity">
    <reaction evidence="19">
        <text>octanoyl-CoA + H2O = octanoate + CoA + H(+)</text>
        <dbReference type="Rhea" id="RHEA:30143"/>
        <dbReference type="ChEBI" id="CHEBI:15377"/>
        <dbReference type="ChEBI" id="CHEBI:15378"/>
        <dbReference type="ChEBI" id="CHEBI:25646"/>
        <dbReference type="ChEBI" id="CHEBI:57287"/>
        <dbReference type="ChEBI" id="CHEBI:57386"/>
    </reaction>
    <physiologicalReaction direction="left-to-right" evidence="19">
        <dbReference type="Rhea" id="RHEA:30144"/>
    </physiologicalReaction>
</comment>
<comment type="caution">
    <text evidence="25">The sequence shown here is derived from an EMBL/GenBank/DDBJ whole genome shotgun (WGS) entry which is preliminary data.</text>
</comment>
<evidence type="ECO:0000256" key="22">
    <source>
        <dbReference type="ARBA" id="ARBA00048074"/>
    </source>
</evidence>
<evidence type="ECO:0000256" key="10">
    <source>
        <dbReference type="ARBA" id="ARBA00023098"/>
    </source>
</evidence>
<comment type="catalytic activity">
    <reaction evidence="13">
        <text>(5Z,8Z,11Z,14Z)-eicosatetraenoyl-CoA + H2O = (5Z,8Z,11Z,14Z)-eicosatetraenoate + CoA + H(+)</text>
        <dbReference type="Rhea" id="RHEA:40151"/>
        <dbReference type="ChEBI" id="CHEBI:15377"/>
        <dbReference type="ChEBI" id="CHEBI:15378"/>
        <dbReference type="ChEBI" id="CHEBI:32395"/>
        <dbReference type="ChEBI" id="CHEBI:57287"/>
        <dbReference type="ChEBI" id="CHEBI:57368"/>
    </reaction>
    <physiologicalReaction direction="left-to-right" evidence="13">
        <dbReference type="Rhea" id="RHEA:40152"/>
    </physiologicalReaction>
</comment>
<keyword evidence="11" id="KW-0472">Membrane</keyword>
<dbReference type="AlphaFoldDB" id="A0A494X4E7"/>
<evidence type="ECO:0000256" key="6">
    <source>
        <dbReference type="ARBA" id="ARBA00022703"/>
    </source>
</evidence>
<protein>
    <recommendedName>
        <fullName evidence="17">Acyl-coenzyme A thioesterase THEM4</fullName>
        <ecNumber evidence="16">3.1.2.2</ecNumber>
    </recommendedName>
    <alternativeName>
        <fullName evidence="18">Thioesterase superfamily member 4</fullName>
    </alternativeName>
</protein>
<dbReference type="Proteomes" id="UP000271256">
    <property type="component" value="Unassembled WGS sequence"/>
</dbReference>
<dbReference type="EMBL" id="RBWE01000001">
    <property type="protein sequence ID" value="RKO67810.1"/>
    <property type="molecule type" value="Genomic_DNA"/>
</dbReference>
<feature type="domain" description="Thioesterase" evidence="24">
    <location>
        <begin position="51"/>
        <end position="124"/>
    </location>
</feature>
<keyword evidence="12" id="KW-0966">Cell projection</keyword>
<comment type="catalytic activity">
    <reaction evidence="23">
        <text>tetradecanoyl-CoA + H2O = tetradecanoate + CoA + H(+)</text>
        <dbReference type="Rhea" id="RHEA:40119"/>
        <dbReference type="ChEBI" id="CHEBI:15377"/>
        <dbReference type="ChEBI" id="CHEBI:15378"/>
        <dbReference type="ChEBI" id="CHEBI:30807"/>
        <dbReference type="ChEBI" id="CHEBI:57287"/>
        <dbReference type="ChEBI" id="CHEBI:57385"/>
    </reaction>
    <physiologicalReaction direction="left-to-right" evidence="23">
        <dbReference type="Rhea" id="RHEA:40120"/>
    </physiologicalReaction>
</comment>
<evidence type="ECO:0000256" key="14">
    <source>
        <dbReference type="ARBA" id="ARBA00037002"/>
    </source>
</evidence>
<dbReference type="CDD" id="cd03443">
    <property type="entry name" value="PaaI_thioesterase"/>
    <property type="match status" value="1"/>
</dbReference>
<evidence type="ECO:0000256" key="8">
    <source>
        <dbReference type="ARBA" id="ARBA00022832"/>
    </source>
</evidence>
<dbReference type="InterPro" id="IPR006683">
    <property type="entry name" value="Thioestr_dom"/>
</dbReference>
<dbReference type="Gene3D" id="3.10.129.10">
    <property type="entry name" value="Hotdog Thioesterase"/>
    <property type="match status" value="1"/>
</dbReference>
<dbReference type="InterPro" id="IPR052365">
    <property type="entry name" value="THEM4/THEM5_acyl-CoA_thioest"/>
</dbReference>
<evidence type="ECO:0000256" key="4">
    <source>
        <dbReference type="ARBA" id="ARBA00022475"/>
    </source>
</evidence>
<dbReference type="GO" id="GO:0005737">
    <property type="term" value="C:cytoplasm"/>
    <property type="evidence" value="ECO:0007669"/>
    <property type="project" value="UniProtKB-SubCell"/>
</dbReference>
<dbReference type="GO" id="GO:0016787">
    <property type="term" value="F:hydrolase activity"/>
    <property type="evidence" value="ECO:0007669"/>
    <property type="project" value="UniProtKB-KW"/>
</dbReference>
<keyword evidence="10" id="KW-0443">Lipid metabolism</keyword>
<evidence type="ECO:0000256" key="12">
    <source>
        <dbReference type="ARBA" id="ARBA00023273"/>
    </source>
</evidence>
<evidence type="ECO:0000256" key="23">
    <source>
        <dbReference type="ARBA" id="ARBA00048180"/>
    </source>
</evidence>
<comment type="catalytic activity">
    <reaction evidence="14">
        <text>(9Z)-octadecenoyl-CoA + H2O = (9Z)-octadecenoate + CoA + H(+)</text>
        <dbReference type="Rhea" id="RHEA:40139"/>
        <dbReference type="ChEBI" id="CHEBI:15377"/>
        <dbReference type="ChEBI" id="CHEBI:15378"/>
        <dbReference type="ChEBI" id="CHEBI:30823"/>
        <dbReference type="ChEBI" id="CHEBI:57287"/>
        <dbReference type="ChEBI" id="CHEBI:57387"/>
    </reaction>
    <physiologicalReaction direction="left-to-right" evidence="14">
        <dbReference type="Rhea" id="RHEA:40140"/>
    </physiologicalReaction>
</comment>
<comment type="catalytic activity">
    <reaction evidence="20">
        <text>hexadecanoyl-CoA + H2O = hexadecanoate + CoA + H(+)</text>
        <dbReference type="Rhea" id="RHEA:16645"/>
        <dbReference type="ChEBI" id="CHEBI:7896"/>
        <dbReference type="ChEBI" id="CHEBI:15377"/>
        <dbReference type="ChEBI" id="CHEBI:15378"/>
        <dbReference type="ChEBI" id="CHEBI:57287"/>
        <dbReference type="ChEBI" id="CHEBI:57379"/>
        <dbReference type="EC" id="3.1.2.2"/>
    </reaction>
    <physiologicalReaction direction="left-to-right" evidence="20">
        <dbReference type="Rhea" id="RHEA:16646"/>
    </physiologicalReaction>
</comment>
<reference evidence="25 26" key="1">
    <citation type="submission" date="2018-10" db="EMBL/GenBank/DDBJ databases">
        <authorList>
            <person name="Grouzdev D.S."/>
            <person name="Krutkina M.S."/>
            <person name="Tourova T.P."/>
            <person name="Nazina T.N."/>
        </authorList>
    </citation>
    <scope>NUCLEOTIDE SEQUENCE [LARGE SCALE GENOMIC DNA]</scope>
    <source>
        <strain evidence="25 26">435</strain>
    </source>
</reference>
<evidence type="ECO:0000313" key="26">
    <source>
        <dbReference type="Proteomes" id="UP000271256"/>
    </source>
</evidence>
<keyword evidence="9" id="KW-0809">Transit peptide</keyword>
<comment type="catalytic activity">
    <reaction evidence="22">
        <text>dodecanoyl-CoA + H2O = dodecanoate + CoA + H(+)</text>
        <dbReference type="Rhea" id="RHEA:30135"/>
        <dbReference type="ChEBI" id="CHEBI:15377"/>
        <dbReference type="ChEBI" id="CHEBI:15378"/>
        <dbReference type="ChEBI" id="CHEBI:18262"/>
        <dbReference type="ChEBI" id="CHEBI:57287"/>
        <dbReference type="ChEBI" id="CHEBI:57375"/>
    </reaction>
    <physiologicalReaction direction="left-to-right" evidence="22">
        <dbReference type="Rhea" id="RHEA:30136"/>
    </physiologicalReaction>
</comment>
<name>A0A494X4E7_9FIRM</name>
<evidence type="ECO:0000256" key="17">
    <source>
        <dbReference type="ARBA" id="ARBA00040123"/>
    </source>
</evidence>
<evidence type="ECO:0000256" key="9">
    <source>
        <dbReference type="ARBA" id="ARBA00022946"/>
    </source>
</evidence>
<evidence type="ECO:0000256" key="1">
    <source>
        <dbReference type="ARBA" id="ARBA00004170"/>
    </source>
</evidence>
<dbReference type="GO" id="GO:0006631">
    <property type="term" value="P:fatty acid metabolic process"/>
    <property type="evidence" value="ECO:0007669"/>
    <property type="project" value="UniProtKB-KW"/>
</dbReference>
<evidence type="ECO:0000256" key="20">
    <source>
        <dbReference type="ARBA" id="ARBA00047734"/>
    </source>
</evidence>
<evidence type="ECO:0000256" key="11">
    <source>
        <dbReference type="ARBA" id="ARBA00023136"/>
    </source>
</evidence>
<comment type="similarity">
    <text evidence="15">Belongs to the THEM4/THEM5 thioesterase family.</text>
</comment>
<dbReference type="SUPFAM" id="SSF54637">
    <property type="entry name" value="Thioesterase/thiol ester dehydrase-isomerase"/>
    <property type="match status" value="1"/>
</dbReference>
<dbReference type="InterPro" id="IPR029069">
    <property type="entry name" value="HotDog_dom_sf"/>
</dbReference>
<evidence type="ECO:0000313" key="25">
    <source>
        <dbReference type="EMBL" id="RKO67810.1"/>
    </source>
</evidence>
<evidence type="ECO:0000256" key="19">
    <source>
        <dbReference type="ARBA" id="ARBA00047588"/>
    </source>
</evidence>
<keyword evidence="4" id="KW-1003">Cell membrane</keyword>
<evidence type="ECO:0000256" key="18">
    <source>
        <dbReference type="ARBA" id="ARBA00043210"/>
    </source>
</evidence>
<keyword evidence="6" id="KW-0053">Apoptosis</keyword>
<gene>
    <name evidence="25" type="ORF">D7024_13235</name>
</gene>
<evidence type="ECO:0000259" key="24">
    <source>
        <dbReference type="Pfam" id="PF03061"/>
    </source>
</evidence>
<proteinExistence type="inferred from homology"/>
<evidence type="ECO:0000256" key="15">
    <source>
        <dbReference type="ARBA" id="ARBA00038456"/>
    </source>
</evidence>
<dbReference type="EC" id="3.1.2.2" evidence="16"/>
<dbReference type="GO" id="GO:0016020">
    <property type="term" value="C:membrane"/>
    <property type="evidence" value="ECO:0007669"/>
    <property type="project" value="UniProtKB-SubCell"/>
</dbReference>
<keyword evidence="7" id="KW-0378">Hydrolase</keyword>
<comment type="subcellular location">
    <subcellularLocation>
        <location evidence="3">Cell projection</location>
        <location evidence="3">Ruffle membrane</location>
    </subcellularLocation>
    <subcellularLocation>
        <location evidence="2">Cytoplasm</location>
    </subcellularLocation>
    <subcellularLocation>
        <location evidence="1">Membrane</location>
        <topology evidence="1">Peripheral membrane protein</topology>
    </subcellularLocation>
</comment>